<dbReference type="EMBL" id="KN831956">
    <property type="protein sequence ID" value="KIO08823.1"/>
    <property type="molecule type" value="Genomic_DNA"/>
</dbReference>
<accession>A0A0C3JID2</accession>
<evidence type="ECO:0000313" key="2">
    <source>
        <dbReference type="Proteomes" id="UP000054217"/>
    </source>
</evidence>
<dbReference type="Proteomes" id="UP000054217">
    <property type="component" value="Unassembled WGS sequence"/>
</dbReference>
<dbReference type="AlphaFoldDB" id="A0A0C3JID2"/>
<dbReference type="HOGENOM" id="CLU_2484208_0_0_1"/>
<sequence>MEAGFLFTVISQTSSSSPCLIPMDLYIATDTPNLRRSLSRKFPYADILLFARKQMGWDNSASELCVVHPVSFRQPLPSLARRTSLII</sequence>
<reference evidence="1 2" key="1">
    <citation type="submission" date="2014-04" db="EMBL/GenBank/DDBJ databases">
        <authorList>
            <consortium name="DOE Joint Genome Institute"/>
            <person name="Kuo A."/>
            <person name="Kohler A."/>
            <person name="Costa M.D."/>
            <person name="Nagy L.G."/>
            <person name="Floudas D."/>
            <person name="Copeland A."/>
            <person name="Barry K.W."/>
            <person name="Cichocki N."/>
            <person name="Veneault-Fourrey C."/>
            <person name="LaButti K."/>
            <person name="Lindquist E.A."/>
            <person name="Lipzen A."/>
            <person name="Lundell T."/>
            <person name="Morin E."/>
            <person name="Murat C."/>
            <person name="Sun H."/>
            <person name="Tunlid A."/>
            <person name="Henrissat B."/>
            <person name="Grigoriev I.V."/>
            <person name="Hibbett D.S."/>
            <person name="Martin F."/>
            <person name="Nordberg H.P."/>
            <person name="Cantor M.N."/>
            <person name="Hua S.X."/>
        </authorList>
    </citation>
    <scope>NUCLEOTIDE SEQUENCE [LARGE SCALE GENOMIC DNA]</scope>
    <source>
        <strain evidence="1 2">Marx 270</strain>
    </source>
</reference>
<name>A0A0C3JID2_PISTI</name>
<keyword evidence="2" id="KW-1185">Reference proteome</keyword>
<organism evidence="1 2">
    <name type="scientific">Pisolithus tinctorius Marx 270</name>
    <dbReference type="NCBI Taxonomy" id="870435"/>
    <lineage>
        <taxon>Eukaryota</taxon>
        <taxon>Fungi</taxon>
        <taxon>Dikarya</taxon>
        <taxon>Basidiomycota</taxon>
        <taxon>Agaricomycotina</taxon>
        <taxon>Agaricomycetes</taxon>
        <taxon>Agaricomycetidae</taxon>
        <taxon>Boletales</taxon>
        <taxon>Sclerodermatineae</taxon>
        <taxon>Pisolithaceae</taxon>
        <taxon>Pisolithus</taxon>
    </lineage>
</organism>
<gene>
    <name evidence="1" type="ORF">M404DRAFT_997031</name>
</gene>
<protein>
    <submittedName>
        <fullName evidence="1">Uncharacterized protein</fullName>
    </submittedName>
</protein>
<dbReference type="InParanoid" id="A0A0C3JID2"/>
<proteinExistence type="predicted"/>
<reference evidence="2" key="2">
    <citation type="submission" date="2015-01" db="EMBL/GenBank/DDBJ databases">
        <title>Evolutionary Origins and Diversification of the Mycorrhizal Mutualists.</title>
        <authorList>
            <consortium name="DOE Joint Genome Institute"/>
            <consortium name="Mycorrhizal Genomics Consortium"/>
            <person name="Kohler A."/>
            <person name="Kuo A."/>
            <person name="Nagy L.G."/>
            <person name="Floudas D."/>
            <person name="Copeland A."/>
            <person name="Barry K.W."/>
            <person name="Cichocki N."/>
            <person name="Veneault-Fourrey C."/>
            <person name="LaButti K."/>
            <person name="Lindquist E.A."/>
            <person name="Lipzen A."/>
            <person name="Lundell T."/>
            <person name="Morin E."/>
            <person name="Murat C."/>
            <person name="Riley R."/>
            <person name="Ohm R."/>
            <person name="Sun H."/>
            <person name="Tunlid A."/>
            <person name="Henrissat B."/>
            <person name="Grigoriev I.V."/>
            <person name="Hibbett D.S."/>
            <person name="Martin F."/>
        </authorList>
    </citation>
    <scope>NUCLEOTIDE SEQUENCE [LARGE SCALE GENOMIC DNA]</scope>
    <source>
        <strain evidence="2">Marx 270</strain>
    </source>
</reference>
<evidence type="ECO:0000313" key="1">
    <source>
        <dbReference type="EMBL" id="KIO08823.1"/>
    </source>
</evidence>